<dbReference type="Gene3D" id="1.10.287.110">
    <property type="entry name" value="DnaJ domain"/>
    <property type="match status" value="1"/>
</dbReference>
<feature type="compositionally biased region" description="Low complexity" evidence="1">
    <location>
        <begin position="172"/>
        <end position="191"/>
    </location>
</feature>
<evidence type="ECO:0000256" key="1">
    <source>
        <dbReference type="SAM" id="MobiDB-lite"/>
    </source>
</evidence>
<name>A0A6J4UT20_9BACT</name>
<feature type="compositionally biased region" description="Pro residues" evidence="1">
    <location>
        <begin position="253"/>
        <end position="277"/>
    </location>
</feature>
<sequence length="346" mass="35684">MGREPDYYAILGVEPTADAGAIDAAYRGRSLPFRVGQLRRRTDETTGPTQEGLEQAYAILSNPQSRLLYDKIYFPDKPQPAPRRRIPAWVWGLTAAWIAAIVVVGCIGIRSRITPDESAIGQIVRTATAGMAIGNAGAVATAPPSSPTPLIATAPAVTVAAALPPTATATTVMSTATPPASTAPTAMATPTNRPTDVPIAAPAATSTITVGTPTPTQAATAPTATVQPTATIAPTSTVVPQPTATVVPIPTATAPPPLPTPEPPPPPAPTEAPPPFQPTDRIGTALSVNLRNGPGAGYGSLGLLPTGTQLRATGESAYSGGQLWRRFVLRDGRQGWVRDLDVFPVR</sequence>
<keyword evidence="2" id="KW-0812">Transmembrane</keyword>
<evidence type="ECO:0000256" key="2">
    <source>
        <dbReference type="SAM" id="Phobius"/>
    </source>
</evidence>
<dbReference type="Gene3D" id="2.30.30.40">
    <property type="entry name" value="SH3 Domains"/>
    <property type="match status" value="1"/>
</dbReference>
<accession>A0A6J4UT20</accession>
<feature type="region of interest" description="Disordered" evidence="1">
    <location>
        <begin position="172"/>
        <end position="194"/>
    </location>
</feature>
<dbReference type="InterPro" id="IPR036869">
    <property type="entry name" value="J_dom_sf"/>
</dbReference>
<keyword evidence="2" id="KW-0472">Membrane</keyword>
<dbReference type="PROSITE" id="PS50076">
    <property type="entry name" value="DNAJ_2"/>
    <property type="match status" value="1"/>
</dbReference>
<proteinExistence type="predicted"/>
<organism evidence="4">
    <name type="scientific">uncultured Thermomicrobiales bacterium</name>
    <dbReference type="NCBI Taxonomy" id="1645740"/>
    <lineage>
        <taxon>Bacteria</taxon>
        <taxon>Pseudomonadati</taxon>
        <taxon>Thermomicrobiota</taxon>
        <taxon>Thermomicrobia</taxon>
        <taxon>Thermomicrobiales</taxon>
        <taxon>environmental samples</taxon>
    </lineage>
</organism>
<reference evidence="4" key="1">
    <citation type="submission" date="2020-02" db="EMBL/GenBank/DDBJ databases">
        <authorList>
            <person name="Meier V. D."/>
        </authorList>
    </citation>
    <scope>NUCLEOTIDE SEQUENCE</scope>
    <source>
        <strain evidence="4">AVDCRST_MAG18</strain>
    </source>
</reference>
<dbReference type="InterPro" id="IPR001623">
    <property type="entry name" value="DnaJ_domain"/>
</dbReference>
<feature type="domain" description="J" evidence="3">
    <location>
        <begin position="6"/>
        <end position="73"/>
    </location>
</feature>
<feature type="transmembrane region" description="Helical" evidence="2">
    <location>
        <begin position="88"/>
        <end position="109"/>
    </location>
</feature>
<gene>
    <name evidence="4" type="ORF">AVDCRST_MAG18-641</name>
</gene>
<protein>
    <recommendedName>
        <fullName evidence="3">J domain-containing protein</fullName>
    </recommendedName>
</protein>
<dbReference type="CDD" id="cd06257">
    <property type="entry name" value="DnaJ"/>
    <property type="match status" value="1"/>
</dbReference>
<evidence type="ECO:0000313" key="4">
    <source>
        <dbReference type="EMBL" id="CAA9555462.1"/>
    </source>
</evidence>
<dbReference type="AlphaFoldDB" id="A0A6J4UT20"/>
<dbReference type="EMBL" id="CADCWN010000048">
    <property type="protein sequence ID" value="CAA9555462.1"/>
    <property type="molecule type" value="Genomic_DNA"/>
</dbReference>
<evidence type="ECO:0000259" key="3">
    <source>
        <dbReference type="PROSITE" id="PS50076"/>
    </source>
</evidence>
<keyword evidence="2" id="KW-1133">Transmembrane helix</keyword>
<feature type="region of interest" description="Disordered" evidence="1">
    <location>
        <begin position="249"/>
        <end position="277"/>
    </location>
</feature>
<dbReference type="SUPFAM" id="SSF46565">
    <property type="entry name" value="Chaperone J-domain"/>
    <property type="match status" value="1"/>
</dbReference>